<keyword evidence="2" id="KW-1185">Reference proteome</keyword>
<proteinExistence type="predicted"/>
<dbReference type="RefSeq" id="WP_168913005.1">
    <property type="nucleotide sequence ID" value="NZ_JABACI010000003.1"/>
</dbReference>
<dbReference type="Proteomes" id="UP001429745">
    <property type="component" value="Unassembled WGS sequence"/>
</dbReference>
<accession>A0ABX1KBW1</accession>
<sequence length="113" mass="11963">MKRVIYAGSDFLTGDAIASALMRFSEALAEVGQAETIAIPALGENGEESRVEVLVGPASQIMAQDVETDPADLVVPEAVAALEARIRALTPHAVITDEWPEQSDWDGATTDVI</sequence>
<name>A0ABX1KBW1_9MICO</name>
<evidence type="ECO:0000313" key="1">
    <source>
        <dbReference type="EMBL" id="NLP84521.1"/>
    </source>
</evidence>
<dbReference type="EMBL" id="JABACI010000003">
    <property type="protein sequence ID" value="NLP84521.1"/>
    <property type="molecule type" value="Genomic_DNA"/>
</dbReference>
<organism evidence="1 2">
    <name type="scientific">Microbacterium salsuginis</name>
    <dbReference type="NCBI Taxonomy" id="2722803"/>
    <lineage>
        <taxon>Bacteria</taxon>
        <taxon>Bacillati</taxon>
        <taxon>Actinomycetota</taxon>
        <taxon>Actinomycetes</taxon>
        <taxon>Micrococcales</taxon>
        <taxon>Microbacteriaceae</taxon>
        <taxon>Microbacterium</taxon>
    </lineage>
</organism>
<protein>
    <submittedName>
        <fullName evidence="1">Uncharacterized protein</fullName>
    </submittedName>
</protein>
<comment type="caution">
    <text evidence="1">The sequence shown here is derived from an EMBL/GenBank/DDBJ whole genome shotgun (WGS) entry which is preliminary data.</text>
</comment>
<gene>
    <name evidence="1" type="ORF">HF576_11740</name>
</gene>
<evidence type="ECO:0000313" key="2">
    <source>
        <dbReference type="Proteomes" id="UP001429745"/>
    </source>
</evidence>
<reference evidence="1 2" key="1">
    <citation type="submission" date="2020-04" db="EMBL/GenBank/DDBJ databases">
        <title>CFH 90308 Microbacterium sp.</title>
        <authorList>
            <person name="Nie G."/>
            <person name="Ming H."/>
            <person name="Xia T."/>
        </authorList>
    </citation>
    <scope>NUCLEOTIDE SEQUENCE [LARGE SCALE GENOMIC DNA]</scope>
    <source>
        <strain evidence="1 2">CFH 90308</strain>
    </source>
</reference>